<dbReference type="KEGG" id="jag:GJA_3578"/>
<sequence length="39" mass="4670">MDLRGQVARQPRIQRYLASKRRLPCSKEAIFRHYPELDA</sequence>
<organism evidence="1 2">
    <name type="scientific">Janthinobacterium agaricidamnosum NBRC 102515 = DSM 9628</name>
    <dbReference type="NCBI Taxonomy" id="1349767"/>
    <lineage>
        <taxon>Bacteria</taxon>
        <taxon>Pseudomonadati</taxon>
        <taxon>Pseudomonadota</taxon>
        <taxon>Betaproteobacteria</taxon>
        <taxon>Burkholderiales</taxon>
        <taxon>Oxalobacteraceae</taxon>
        <taxon>Janthinobacterium</taxon>
    </lineage>
</organism>
<evidence type="ECO:0000313" key="2">
    <source>
        <dbReference type="Proteomes" id="UP000027604"/>
    </source>
</evidence>
<gene>
    <name evidence="1" type="ORF">GJA_3578</name>
</gene>
<proteinExistence type="predicted"/>
<dbReference type="PATRIC" id="fig|1349767.4.peg.173"/>
<keyword evidence="1" id="KW-0808">Transferase</keyword>
<protein>
    <submittedName>
        <fullName evidence="1">Putative glutathione S-transferase P subunit domain protein</fullName>
        <ecNumber evidence="1">2.5.1.18</ecNumber>
    </submittedName>
</protein>
<dbReference type="STRING" id="1349767.GJA_3578"/>
<dbReference type="Proteomes" id="UP000027604">
    <property type="component" value="Chromosome I"/>
</dbReference>
<name>W0VA13_9BURK</name>
<dbReference type="AlphaFoldDB" id="W0VA13"/>
<evidence type="ECO:0000313" key="1">
    <source>
        <dbReference type="EMBL" id="CDG84193.1"/>
    </source>
</evidence>
<reference evidence="1 2" key="1">
    <citation type="journal article" date="2015" name="Genome Announc.">
        <title>Genome Sequence of Mushroom Soft-Rot Pathogen Janthinobacterium agaricidamnosum.</title>
        <authorList>
            <person name="Graupner K."/>
            <person name="Lackner G."/>
            <person name="Hertweck C."/>
        </authorList>
    </citation>
    <scope>NUCLEOTIDE SEQUENCE [LARGE SCALE GENOMIC DNA]</scope>
    <source>
        <strain evidence="2">NBRC 102515 / DSM 9628</strain>
    </source>
</reference>
<dbReference type="GO" id="GO:0004364">
    <property type="term" value="F:glutathione transferase activity"/>
    <property type="evidence" value="ECO:0007669"/>
    <property type="project" value="UniProtKB-EC"/>
</dbReference>
<accession>W0VA13</accession>
<dbReference type="HOGENOM" id="CLU_219739_0_0_4"/>
<keyword evidence="2" id="KW-1185">Reference proteome</keyword>
<dbReference type="EMBL" id="HG322949">
    <property type="protein sequence ID" value="CDG84193.1"/>
    <property type="molecule type" value="Genomic_DNA"/>
</dbReference>
<dbReference type="EC" id="2.5.1.18" evidence="1"/>